<sequence length="318" mass="36599">MIINDKVYGRNEITEPVLLELLKSPSVLRLKNISQYGLPDQYYPLKNFSRYEHCVGVMILLRKLGASVEEQIAGLLHDVPHLAFSHVADWVFGEGKKGIENYHDLISEAFMANSDIPVILKKHGFDFDRIMDDGNFPLMESKAPDLCADRVDYALRELQAWLNPKIVSRCVEGLVNHDNQIVFNNAKVAYLFATHFLQLQTLNWGSFEAVTRYNLFSNALKAAVDKNFLSEKDFYQDEKFLLKKIENIQDGEIKETLEILKNKKLKKKQVGEKIVKKFRYVDPKVLVDGKLVRLGKENVKFVNYLAKHKKINEQGIIV</sequence>
<name>A0A0G0SAI4_9BACT</name>
<dbReference type="CDD" id="cd00077">
    <property type="entry name" value="HDc"/>
    <property type="match status" value="1"/>
</dbReference>
<organism evidence="2 3">
    <name type="scientific">Candidatus Falkowbacteria bacterium GW2011_GWF2_39_8</name>
    <dbReference type="NCBI Taxonomy" id="1618642"/>
    <lineage>
        <taxon>Bacteria</taxon>
        <taxon>Candidatus Falkowiibacteriota</taxon>
    </lineage>
</organism>
<dbReference type="PANTHER" id="PTHR11373:SF4">
    <property type="entry name" value="DEOXYNUCLEOSIDE TRIPHOSPHATE TRIPHOSPHOHYDROLASE SAMHD1"/>
    <property type="match status" value="1"/>
</dbReference>
<accession>A0A0G0SAI4</accession>
<dbReference type="GO" id="GO:0006203">
    <property type="term" value="P:dGTP catabolic process"/>
    <property type="evidence" value="ECO:0007669"/>
    <property type="project" value="TreeGrafter"/>
</dbReference>
<dbReference type="SUPFAM" id="SSF109604">
    <property type="entry name" value="HD-domain/PDEase-like"/>
    <property type="match status" value="1"/>
</dbReference>
<dbReference type="GO" id="GO:0008832">
    <property type="term" value="F:dGTPase activity"/>
    <property type="evidence" value="ECO:0007669"/>
    <property type="project" value="TreeGrafter"/>
</dbReference>
<dbReference type="Proteomes" id="UP000034137">
    <property type="component" value="Unassembled WGS sequence"/>
</dbReference>
<dbReference type="PANTHER" id="PTHR11373">
    <property type="entry name" value="DEOXYNUCLEOSIDE TRIPHOSPHATE TRIPHOSPHOHYDROLASE"/>
    <property type="match status" value="1"/>
</dbReference>
<dbReference type="SMART" id="SM00471">
    <property type="entry name" value="HDc"/>
    <property type="match status" value="1"/>
</dbReference>
<dbReference type="Gene3D" id="1.10.3210.10">
    <property type="entry name" value="Hypothetical protein af1432"/>
    <property type="match status" value="1"/>
</dbReference>
<feature type="domain" description="HD/PDEase" evidence="1">
    <location>
        <begin position="46"/>
        <end position="163"/>
    </location>
</feature>
<protein>
    <recommendedName>
        <fullName evidence="1">HD/PDEase domain-containing protein</fullName>
    </recommendedName>
</protein>
<evidence type="ECO:0000313" key="3">
    <source>
        <dbReference type="Proteomes" id="UP000034137"/>
    </source>
</evidence>
<dbReference type="InterPro" id="IPR006674">
    <property type="entry name" value="HD_domain"/>
</dbReference>
<gene>
    <name evidence="2" type="ORF">UT64_C0051G0001</name>
</gene>
<evidence type="ECO:0000313" key="2">
    <source>
        <dbReference type="EMBL" id="KKR31770.1"/>
    </source>
</evidence>
<comment type="caution">
    <text evidence="2">The sequence shown here is derived from an EMBL/GenBank/DDBJ whole genome shotgun (WGS) entry which is preliminary data.</text>
</comment>
<dbReference type="InterPro" id="IPR050135">
    <property type="entry name" value="dGTPase-like"/>
</dbReference>
<dbReference type="EMBL" id="LBXO01000051">
    <property type="protein sequence ID" value="KKR31770.1"/>
    <property type="molecule type" value="Genomic_DNA"/>
</dbReference>
<reference evidence="2 3" key="1">
    <citation type="journal article" date="2015" name="Nature">
        <title>rRNA introns, odd ribosomes, and small enigmatic genomes across a large radiation of phyla.</title>
        <authorList>
            <person name="Brown C.T."/>
            <person name="Hug L.A."/>
            <person name="Thomas B.C."/>
            <person name="Sharon I."/>
            <person name="Castelle C.J."/>
            <person name="Singh A."/>
            <person name="Wilkins M.J."/>
            <person name="Williams K.H."/>
            <person name="Banfield J.F."/>
        </authorList>
    </citation>
    <scope>NUCLEOTIDE SEQUENCE [LARGE SCALE GENOMIC DNA]</scope>
</reference>
<proteinExistence type="predicted"/>
<dbReference type="InterPro" id="IPR003607">
    <property type="entry name" value="HD/PDEase_dom"/>
</dbReference>
<dbReference type="Pfam" id="PF01966">
    <property type="entry name" value="HD"/>
    <property type="match status" value="1"/>
</dbReference>
<dbReference type="AlphaFoldDB" id="A0A0G0SAI4"/>
<evidence type="ECO:0000259" key="1">
    <source>
        <dbReference type="SMART" id="SM00471"/>
    </source>
</evidence>